<feature type="domain" description="S1 motif" evidence="8">
    <location>
        <begin position="109"/>
        <end position="173"/>
    </location>
</feature>
<name>A0A6C2UMU9_9BACT</name>
<dbReference type="HAMAP" id="MF_00945_B">
    <property type="entry name" value="NusA_B"/>
    <property type="match status" value="1"/>
</dbReference>
<dbReference type="GO" id="GO:0000166">
    <property type="term" value="F:nucleotide binding"/>
    <property type="evidence" value="ECO:0007669"/>
    <property type="project" value="InterPro"/>
</dbReference>
<dbReference type="CDD" id="cd22529">
    <property type="entry name" value="KH-II_NusA_rpt2"/>
    <property type="match status" value="1"/>
</dbReference>
<dbReference type="GO" id="GO:0005829">
    <property type="term" value="C:cytosol"/>
    <property type="evidence" value="ECO:0007669"/>
    <property type="project" value="TreeGrafter"/>
</dbReference>
<evidence type="ECO:0000256" key="2">
    <source>
        <dbReference type="ARBA" id="ARBA00022490"/>
    </source>
</evidence>
<dbReference type="Pfam" id="PF00575">
    <property type="entry name" value="S1"/>
    <property type="match status" value="1"/>
</dbReference>
<dbReference type="SUPFAM" id="SSF47794">
    <property type="entry name" value="Rad51 N-terminal domain-like"/>
    <property type="match status" value="1"/>
</dbReference>
<dbReference type="RefSeq" id="WP_136063047.1">
    <property type="nucleotide sequence ID" value="NZ_CAAHFH010000002.1"/>
</dbReference>
<keyword evidence="3 7" id="KW-0889">Transcription antitermination</keyword>
<dbReference type="SMART" id="SM00316">
    <property type="entry name" value="S1"/>
    <property type="match status" value="1"/>
</dbReference>
<protein>
    <recommendedName>
        <fullName evidence="7">Transcription termination/antitermination protein NusA</fullName>
    </recommendedName>
</protein>
<keyword evidence="10" id="KW-1185">Reference proteome</keyword>
<dbReference type="Gene3D" id="1.10.150.20">
    <property type="entry name" value="5' to 3' exonuclease, C-terminal subdomain"/>
    <property type="match status" value="1"/>
</dbReference>
<dbReference type="GO" id="GO:0003723">
    <property type="term" value="F:RNA binding"/>
    <property type="evidence" value="ECO:0007669"/>
    <property type="project" value="UniProtKB-UniRule"/>
</dbReference>
<dbReference type="FunFam" id="3.30.300.20:FF:000005">
    <property type="entry name" value="Transcription termination/antitermination protein NusA"/>
    <property type="match status" value="1"/>
</dbReference>
<dbReference type="EMBL" id="CAAHFH010000002">
    <property type="protein sequence ID" value="VGO21600.1"/>
    <property type="molecule type" value="Genomic_DNA"/>
</dbReference>
<dbReference type="InterPro" id="IPR030842">
    <property type="entry name" value="TF_NusA_bacterial"/>
</dbReference>
<dbReference type="InterPro" id="IPR013735">
    <property type="entry name" value="TF_NusA_N"/>
</dbReference>
<dbReference type="PROSITE" id="PS50084">
    <property type="entry name" value="KH_TYPE_1"/>
    <property type="match status" value="1"/>
</dbReference>
<reference evidence="9 10" key="1">
    <citation type="submission" date="2019-04" db="EMBL/GenBank/DDBJ databases">
        <authorList>
            <person name="Van Vliet M D."/>
        </authorList>
    </citation>
    <scope>NUCLEOTIDE SEQUENCE [LARGE SCALE GENOMIC DNA]</scope>
    <source>
        <strain evidence="9 10">F21</strain>
    </source>
</reference>
<dbReference type="InterPro" id="IPR003029">
    <property type="entry name" value="S1_domain"/>
</dbReference>
<accession>A0A6C2UMU9</accession>
<dbReference type="Pfam" id="PF08529">
    <property type="entry name" value="NusA_N"/>
    <property type="match status" value="2"/>
</dbReference>
<dbReference type="PROSITE" id="PS50126">
    <property type="entry name" value="S1"/>
    <property type="match status" value="1"/>
</dbReference>
<dbReference type="AlphaFoldDB" id="A0A6C2UMU9"/>
<dbReference type="InterPro" id="IPR010213">
    <property type="entry name" value="TF_NusA"/>
</dbReference>
<dbReference type="InterPro" id="IPR025249">
    <property type="entry name" value="TF_NusA_KH_1st"/>
</dbReference>
<dbReference type="InterPro" id="IPR010995">
    <property type="entry name" value="DNA_repair_Rad51/TF_NusA_a-hlx"/>
</dbReference>
<evidence type="ECO:0000259" key="8">
    <source>
        <dbReference type="PROSITE" id="PS50126"/>
    </source>
</evidence>
<dbReference type="PANTHER" id="PTHR22648">
    <property type="entry name" value="TRANSCRIPTION TERMINATION FACTOR NUSA"/>
    <property type="match status" value="1"/>
</dbReference>
<comment type="function">
    <text evidence="7">Participates in both transcription termination and antitermination.</text>
</comment>
<evidence type="ECO:0000313" key="9">
    <source>
        <dbReference type="EMBL" id="VGO21600.1"/>
    </source>
</evidence>
<keyword evidence="2 7" id="KW-0963">Cytoplasm</keyword>
<dbReference type="GO" id="GO:0031564">
    <property type="term" value="P:transcription antitermination"/>
    <property type="evidence" value="ECO:0007669"/>
    <property type="project" value="UniProtKB-UniRule"/>
</dbReference>
<dbReference type="SMART" id="SM00322">
    <property type="entry name" value="KH"/>
    <property type="match status" value="2"/>
</dbReference>
<dbReference type="InterPro" id="IPR009019">
    <property type="entry name" value="KH_sf_prok-type"/>
</dbReference>
<evidence type="ECO:0000256" key="3">
    <source>
        <dbReference type="ARBA" id="ARBA00022814"/>
    </source>
</evidence>
<dbReference type="CDD" id="cd02134">
    <property type="entry name" value="KH-II_NusA_rpt1"/>
    <property type="match status" value="1"/>
</dbReference>
<keyword evidence="5 7" id="KW-0805">Transcription regulation</keyword>
<evidence type="ECO:0000256" key="1">
    <source>
        <dbReference type="ARBA" id="ARBA00022472"/>
    </source>
</evidence>
<dbReference type="Pfam" id="PF26594">
    <property type="entry name" value="KH_NusA_2nd"/>
    <property type="match status" value="1"/>
</dbReference>
<dbReference type="SUPFAM" id="SSF50249">
    <property type="entry name" value="Nucleic acid-binding proteins"/>
    <property type="match status" value="1"/>
</dbReference>
<dbReference type="SUPFAM" id="SSF69705">
    <property type="entry name" value="Transcription factor NusA, N-terminal domain"/>
    <property type="match status" value="1"/>
</dbReference>
<proteinExistence type="inferred from homology"/>
<keyword evidence="1 7" id="KW-0806">Transcription termination</keyword>
<gene>
    <name evidence="7 9" type="primary">nusA</name>
    <name evidence="9" type="ORF">SCARR_03674</name>
</gene>
<dbReference type="InterPro" id="IPR058582">
    <property type="entry name" value="KH_NusA_2nd"/>
</dbReference>
<comment type="similarity">
    <text evidence="7">Belongs to the NusA family.</text>
</comment>
<dbReference type="Gene3D" id="2.40.50.140">
    <property type="entry name" value="Nucleic acid-binding proteins"/>
    <property type="match status" value="1"/>
</dbReference>
<evidence type="ECO:0000256" key="6">
    <source>
        <dbReference type="ARBA" id="ARBA00023163"/>
    </source>
</evidence>
<dbReference type="GO" id="GO:0003700">
    <property type="term" value="F:DNA-binding transcription factor activity"/>
    <property type="evidence" value="ECO:0007669"/>
    <property type="project" value="InterPro"/>
</dbReference>
<dbReference type="PANTHER" id="PTHR22648:SF0">
    <property type="entry name" value="TRANSCRIPTION TERMINATION_ANTITERMINATION PROTEIN NUSA"/>
    <property type="match status" value="1"/>
</dbReference>
<dbReference type="CDD" id="cd04455">
    <property type="entry name" value="S1_NusA"/>
    <property type="match status" value="1"/>
</dbReference>
<dbReference type="Gene3D" id="3.30.300.20">
    <property type="match status" value="2"/>
</dbReference>
<dbReference type="InterPro" id="IPR015946">
    <property type="entry name" value="KH_dom-like_a/b"/>
</dbReference>
<dbReference type="Proteomes" id="UP000346198">
    <property type="component" value="Unassembled WGS sequence"/>
</dbReference>
<comment type="subunit">
    <text evidence="7">Monomer. Binds directly to the core enzyme of the DNA-dependent RNA polymerase and to nascent RNA.</text>
</comment>
<dbReference type="InterPro" id="IPR012340">
    <property type="entry name" value="NA-bd_OB-fold"/>
</dbReference>
<dbReference type="InterPro" id="IPR004087">
    <property type="entry name" value="KH_dom"/>
</dbReference>
<sequence>MNAAELKAVVEYMESERGVEREVIIRAIETALQSATEKTEMEDDGLRIEIDRKTFELKAYKTLSDGSEIESTPRSLGRIAAQTAKQVIMQKIRNAEKEIIFEEYKDRLGEIITGTVTRFDRSDVIIELEHGEAVMTSKERVPTEEYEVGERVRALILAVRERERGPEIMLSRNHPDFVRRLFELEVSEISDGTMDIKGIAREAGYRSKVAVISHDERVDPVGACVGMRGMRVKNIVRELSGEKIDIVRWSEDIHTLITNALAPARLKHVDADEETQTVTVTVEPDQLSLAIGKRGQNARLTSKLTGWRVDIQKDEESMDFEERVAVAVTKLAAIPGIGEEFSDKLVFSGFLTLEGILAAELSDLASIEGISAEQAKSVWYAAEAAYTKEHGEITE</sequence>
<dbReference type="FunFam" id="3.30.300.20:FF:000002">
    <property type="entry name" value="Transcription termination/antitermination protein NusA"/>
    <property type="match status" value="1"/>
</dbReference>
<dbReference type="Pfam" id="PF13184">
    <property type="entry name" value="KH_NusA_1st"/>
    <property type="match status" value="1"/>
</dbReference>
<dbReference type="SUPFAM" id="SSF54814">
    <property type="entry name" value="Prokaryotic type KH domain (KH-domain type II)"/>
    <property type="match status" value="2"/>
</dbReference>
<dbReference type="InterPro" id="IPR036555">
    <property type="entry name" value="NusA_N_sf"/>
</dbReference>
<dbReference type="Gene3D" id="3.30.1480.10">
    <property type="entry name" value="NusA, N-terminal domain"/>
    <property type="match status" value="1"/>
</dbReference>
<dbReference type="Pfam" id="PF14520">
    <property type="entry name" value="HHH_5"/>
    <property type="match status" value="1"/>
</dbReference>
<dbReference type="GO" id="GO:0006353">
    <property type="term" value="P:DNA-templated transcription termination"/>
    <property type="evidence" value="ECO:0007669"/>
    <property type="project" value="UniProtKB-UniRule"/>
</dbReference>
<evidence type="ECO:0000256" key="4">
    <source>
        <dbReference type="ARBA" id="ARBA00022884"/>
    </source>
</evidence>
<keyword evidence="4 7" id="KW-0694">RNA-binding</keyword>
<evidence type="ECO:0000313" key="10">
    <source>
        <dbReference type="Proteomes" id="UP000346198"/>
    </source>
</evidence>
<comment type="subcellular location">
    <subcellularLocation>
        <location evidence="7">Cytoplasm</location>
    </subcellularLocation>
</comment>
<organism evidence="9 10">
    <name type="scientific">Pontiella sulfatireligans</name>
    <dbReference type="NCBI Taxonomy" id="2750658"/>
    <lineage>
        <taxon>Bacteria</taxon>
        <taxon>Pseudomonadati</taxon>
        <taxon>Kiritimatiellota</taxon>
        <taxon>Kiritimatiellia</taxon>
        <taxon>Kiritimatiellales</taxon>
        <taxon>Pontiellaceae</taxon>
        <taxon>Pontiella</taxon>
    </lineage>
</organism>
<evidence type="ECO:0000256" key="7">
    <source>
        <dbReference type="HAMAP-Rule" id="MF_00945"/>
    </source>
</evidence>
<keyword evidence="6 7" id="KW-0804">Transcription</keyword>
<evidence type="ECO:0000256" key="5">
    <source>
        <dbReference type="ARBA" id="ARBA00023015"/>
    </source>
</evidence>
<dbReference type="NCBIfam" id="TIGR01953">
    <property type="entry name" value="NusA"/>
    <property type="match status" value="1"/>
</dbReference>